<name>A0A382GII9_9ZZZZ</name>
<dbReference type="EMBL" id="UINC01055741">
    <property type="protein sequence ID" value="SVB74970.1"/>
    <property type="molecule type" value="Genomic_DNA"/>
</dbReference>
<feature type="domain" description="UDP-N-acetylglucosamine 2-epimerase" evidence="1">
    <location>
        <begin position="5"/>
        <end position="299"/>
    </location>
</feature>
<gene>
    <name evidence="2" type="ORF">METZ01_LOCUS227824</name>
</gene>
<dbReference type="AlphaFoldDB" id="A0A382GII9"/>
<evidence type="ECO:0000313" key="2">
    <source>
        <dbReference type="EMBL" id="SVB74970.1"/>
    </source>
</evidence>
<organism evidence="2">
    <name type="scientific">marine metagenome</name>
    <dbReference type="NCBI Taxonomy" id="408172"/>
    <lineage>
        <taxon>unclassified sequences</taxon>
        <taxon>metagenomes</taxon>
        <taxon>ecological metagenomes</taxon>
    </lineage>
</organism>
<dbReference type="NCBIfam" id="TIGR03568">
    <property type="entry name" value="NeuC_NnaA"/>
    <property type="match status" value="1"/>
</dbReference>
<dbReference type="Pfam" id="PF02350">
    <property type="entry name" value="Epimerase_2"/>
    <property type="match status" value="1"/>
</dbReference>
<dbReference type="SUPFAM" id="SSF53756">
    <property type="entry name" value="UDP-Glycosyltransferase/glycogen phosphorylase"/>
    <property type="match status" value="1"/>
</dbReference>
<dbReference type="GO" id="GO:0006047">
    <property type="term" value="P:UDP-N-acetylglucosamine metabolic process"/>
    <property type="evidence" value="ECO:0007669"/>
    <property type="project" value="InterPro"/>
</dbReference>
<dbReference type="Gene3D" id="3.40.50.2000">
    <property type="entry name" value="Glycogen Phosphorylase B"/>
    <property type="match status" value="2"/>
</dbReference>
<dbReference type="InterPro" id="IPR003331">
    <property type="entry name" value="UDP_GlcNAc_Epimerase_2_dom"/>
</dbReference>
<accession>A0A382GII9</accession>
<proteinExistence type="predicted"/>
<protein>
    <recommendedName>
        <fullName evidence="1">UDP-N-acetylglucosamine 2-epimerase domain-containing protein</fullName>
    </recommendedName>
</protein>
<sequence length="300" mass="32652">VLRGIESAEDLELQLVVTGMHLSPEFGLTYQQIEADGFSITRKVEMPLSSDSAAGITKSTGLGLIGFADAFESLKPDVVVMLGDRFELLAAASASLFATLPIAHIHGGEVTTGAFDEAIRHSITKMSHLHFTSTETYRQRVIQLGEHPDRVFDVGAPGLDNIHRLELLDRDALEEAIGLVLGSRSLLVTWHPVTLEPGKTQEQFQTLLNTLKNLDDVKLIFTKANADTQGRVINRMIDDYVTARRDTTVAHTSLGQLRYLSTLKHVDGVVGNSSSGIIEAPSLCTGTVNIGDRQRGRVRA</sequence>
<dbReference type="InterPro" id="IPR020004">
    <property type="entry name" value="UDP-GlcNAc_Epase"/>
</dbReference>
<feature type="non-terminal residue" evidence="2">
    <location>
        <position position="1"/>
    </location>
</feature>
<dbReference type="GO" id="GO:0004553">
    <property type="term" value="F:hydrolase activity, hydrolyzing O-glycosyl compounds"/>
    <property type="evidence" value="ECO:0007669"/>
    <property type="project" value="InterPro"/>
</dbReference>
<feature type="non-terminal residue" evidence="2">
    <location>
        <position position="300"/>
    </location>
</feature>
<dbReference type="PANTHER" id="PTHR43174">
    <property type="entry name" value="UDP-N-ACETYLGLUCOSAMINE 2-EPIMERASE"/>
    <property type="match status" value="1"/>
</dbReference>
<dbReference type="InterPro" id="IPR029767">
    <property type="entry name" value="WecB-like"/>
</dbReference>
<evidence type="ECO:0000259" key="1">
    <source>
        <dbReference type="Pfam" id="PF02350"/>
    </source>
</evidence>
<reference evidence="2" key="1">
    <citation type="submission" date="2018-05" db="EMBL/GenBank/DDBJ databases">
        <authorList>
            <person name="Lanie J.A."/>
            <person name="Ng W.-L."/>
            <person name="Kazmierczak K.M."/>
            <person name="Andrzejewski T.M."/>
            <person name="Davidsen T.M."/>
            <person name="Wayne K.J."/>
            <person name="Tettelin H."/>
            <person name="Glass J.I."/>
            <person name="Rusch D."/>
            <person name="Podicherti R."/>
            <person name="Tsui H.-C.T."/>
            <person name="Winkler M.E."/>
        </authorList>
    </citation>
    <scope>NUCLEOTIDE SEQUENCE</scope>
</reference>
<dbReference type="PANTHER" id="PTHR43174:SF3">
    <property type="entry name" value="UDP-N-ACETYLGLUCOSAMINE 2-EPIMERASE"/>
    <property type="match status" value="1"/>
</dbReference>